<name>A0ABN8HQW8_9NEOP</name>
<keyword evidence="5" id="KW-0677">Repeat</keyword>
<evidence type="ECO:0000256" key="7">
    <source>
        <dbReference type="PROSITE-ProRule" id="PRU00282"/>
    </source>
</evidence>
<organism evidence="9 10">
    <name type="scientific">Iphiclides podalirius</name>
    <name type="common">scarce swallowtail</name>
    <dbReference type="NCBI Taxonomy" id="110791"/>
    <lineage>
        <taxon>Eukaryota</taxon>
        <taxon>Metazoa</taxon>
        <taxon>Ecdysozoa</taxon>
        <taxon>Arthropoda</taxon>
        <taxon>Hexapoda</taxon>
        <taxon>Insecta</taxon>
        <taxon>Pterygota</taxon>
        <taxon>Neoptera</taxon>
        <taxon>Endopterygota</taxon>
        <taxon>Lepidoptera</taxon>
        <taxon>Glossata</taxon>
        <taxon>Ditrysia</taxon>
        <taxon>Papilionoidea</taxon>
        <taxon>Papilionidae</taxon>
        <taxon>Papilioninae</taxon>
        <taxon>Iphiclides</taxon>
    </lineage>
</organism>
<evidence type="ECO:0000313" key="10">
    <source>
        <dbReference type="Proteomes" id="UP000837857"/>
    </source>
</evidence>
<dbReference type="Proteomes" id="UP000837857">
    <property type="component" value="Chromosome 1"/>
</dbReference>
<evidence type="ECO:0000256" key="2">
    <source>
        <dbReference type="ARBA" id="ARBA00006375"/>
    </source>
</evidence>
<keyword evidence="6 7" id="KW-0472">Membrane</keyword>
<proteinExistence type="inferred from homology"/>
<evidence type="ECO:0000256" key="8">
    <source>
        <dbReference type="RuleBase" id="RU000488"/>
    </source>
</evidence>
<evidence type="ECO:0000256" key="3">
    <source>
        <dbReference type="ARBA" id="ARBA00022448"/>
    </source>
</evidence>
<feature type="repeat" description="Solcar" evidence="7">
    <location>
        <begin position="10"/>
        <end position="97"/>
    </location>
</feature>
<keyword evidence="4 7" id="KW-0812">Transmembrane</keyword>
<keyword evidence="10" id="KW-1185">Reference proteome</keyword>
<evidence type="ECO:0008006" key="11">
    <source>
        <dbReference type="Google" id="ProtNLM"/>
    </source>
</evidence>
<feature type="repeat" description="Solcar" evidence="7">
    <location>
        <begin position="215"/>
        <end position="315"/>
    </location>
</feature>
<keyword evidence="3 8" id="KW-0813">Transport</keyword>
<dbReference type="Gene3D" id="1.50.40.10">
    <property type="entry name" value="Mitochondrial carrier domain"/>
    <property type="match status" value="1"/>
</dbReference>
<reference evidence="9" key="1">
    <citation type="submission" date="2022-03" db="EMBL/GenBank/DDBJ databases">
        <authorList>
            <person name="Martin H S."/>
        </authorList>
    </citation>
    <scope>NUCLEOTIDE SEQUENCE</scope>
</reference>
<evidence type="ECO:0000256" key="1">
    <source>
        <dbReference type="ARBA" id="ARBA00004141"/>
    </source>
</evidence>
<evidence type="ECO:0000256" key="4">
    <source>
        <dbReference type="ARBA" id="ARBA00022692"/>
    </source>
</evidence>
<protein>
    <recommendedName>
        <fullName evidence="11">Mitochondrial carrier protein</fullName>
    </recommendedName>
</protein>
<dbReference type="PRINTS" id="PR00926">
    <property type="entry name" value="MITOCARRIER"/>
</dbReference>
<gene>
    <name evidence="9" type="ORF">IPOD504_LOCUS620</name>
</gene>
<evidence type="ECO:0000256" key="6">
    <source>
        <dbReference type="ARBA" id="ARBA00023136"/>
    </source>
</evidence>
<dbReference type="PROSITE" id="PS50920">
    <property type="entry name" value="SOLCAR"/>
    <property type="match status" value="3"/>
</dbReference>
<evidence type="ECO:0000256" key="5">
    <source>
        <dbReference type="ARBA" id="ARBA00022737"/>
    </source>
</evidence>
<dbReference type="InterPro" id="IPR023395">
    <property type="entry name" value="MCP_dom_sf"/>
</dbReference>
<dbReference type="Pfam" id="PF00153">
    <property type="entry name" value="Mito_carr"/>
    <property type="match status" value="3"/>
</dbReference>
<dbReference type="PANTHER" id="PTHR24089">
    <property type="entry name" value="SOLUTE CARRIER FAMILY 25"/>
    <property type="match status" value="1"/>
</dbReference>
<evidence type="ECO:0000313" key="9">
    <source>
        <dbReference type="EMBL" id="CAH2035588.1"/>
    </source>
</evidence>
<dbReference type="EMBL" id="OW152813">
    <property type="protein sequence ID" value="CAH2035588.1"/>
    <property type="molecule type" value="Genomic_DNA"/>
</dbReference>
<dbReference type="InterPro" id="IPR002067">
    <property type="entry name" value="MCP"/>
</dbReference>
<dbReference type="InterPro" id="IPR018108">
    <property type="entry name" value="MCP_transmembrane"/>
</dbReference>
<feature type="repeat" description="Solcar" evidence="7">
    <location>
        <begin position="107"/>
        <end position="191"/>
    </location>
</feature>
<comment type="subcellular location">
    <subcellularLocation>
        <location evidence="1">Membrane</location>
        <topology evidence="1">Multi-pass membrane protein</topology>
    </subcellularLocation>
</comment>
<accession>A0ABN8HQW8</accession>
<dbReference type="SUPFAM" id="SSF103506">
    <property type="entry name" value="Mitochondrial carrier"/>
    <property type="match status" value="1"/>
</dbReference>
<comment type="similarity">
    <text evidence="2 8">Belongs to the mitochondrial carrier (TC 2.A.29) family.</text>
</comment>
<sequence length="328" mass="36268">MVGFQRNDSLTHGQKFLAGCFTGMIARLVTQPIDIVKLRTQLQKSRYGRRVSMLSITKKIIQEEGVKALFHGHCIGQLHSILAVCTQFFVYELTTKEVVYSEIDEKHKSRMEFACGIFAGCCAATVALPLEVIRVRQMIVKEQYKGLLNGAKSVYNTGGILAFYEGLSASVLQYGPAVGVSFSVFRFMQPLILGMLPSCGPECDATLSAAHKPSHVVLASMVAGATAGFVSKTVTYPFDLVKRRLQIGTHKEDERYATPSTARNLVRCTRFLSCVESIVRRGGVRGLYQGWLVTVLKSQLTSVVAFTTYESTCFFIRQFNERQSNGGT</sequence>
<feature type="non-terminal residue" evidence="9">
    <location>
        <position position="328"/>
    </location>
</feature>